<dbReference type="InterPro" id="IPR002774">
    <property type="entry name" value="Flagellin_arc-type"/>
</dbReference>
<dbReference type="InterPro" id="IPR013373">
    <property type="entry name" value="Flagellin/pilin_N_arc"/>
</dbReference>
<keyword evidence="7" id="KW-1185">Reference proteome</keyword>
<proteinExistence type="inferred from homology"/>
<comment type="subcellular location">
    <subcellularLocation>
        <location evidence="1 4">Archaeal flagellum</location>
    </subcellularLocation>
</comment>
<comment type="caution">
    <text evidence="6">The sequence shown here is derived from an EMBL/GenBank/DDBJ whole genome shotgun (WGS) entry which is preliminary data.</text>
</comment>
<dbReference type="GO" id="GO:0097589">
    <property type="term" value="C:archaeal-type flagellum"/>
    <property type="evidence" value="ECO:0007669"/>
    <property type="project" value="UniProtKB-SubCell"/>
</dbReference>
<comment type="similarity">
    <text evidence="2 4">Belongs to the archaeal flagellin family.</text>
</comment>
<evidence type="ECO:0000256" key="3">
    <source>
        <dbReference type="ARBA" id="ARBA00022440"/>
    </source>
</evidence>
<evidence type="ECO:0000313" key="7">
    <source>
        <dbReference type="Proteomes" id="UP001524383"/>
    </source>
</evidence>
<keyword evidence="5" id="KW-0812">Transmembrane</keyword>
<name>A0ABD4TMI1_9EURY</name>
<keyword evidence="5" id="KW-1133">Transmembrane helix</keyword>
<evidence type="ECO:0000256" key="1">
    <source>
        <dbReference type="ARBA" id="ARBA00004618"/>
    </source>
</evidence>
<dbReference type="Pfam" id="PF01917">
    <property type="entry name" value="Flagellin_arch-type"/>
    <property type="match status" value="1"/>
</dbReference>
<dbReference type="Proteomes" id="UP001524383">
    <property type="component" value="Unassembled WGS sequence"/>
</dbReference>
<sequence length="194" mass="20424">MRLVSVDDALTGLESAIVLIAFVVVAAVFSHTLLSAGLELSEGAGTEVHKGTSRAGSGVVVSGTIFAVDLNDDPRYADLILLPVRVLPGSDPVDLRRITINLIGRDHIGQMIPNAPLFLPTPGPGCFSVSSPIRPDNDPILVPGDMVTLAIRPNRIVNLKSYDSPVIEIISPGIHPLRVPLMFPGSLTTITPVG</sequence>
<evidence type="ECO:0000313" key="6">
    <source>
        <dbReference type="EMBL" id="MCQ1539198.1"/>
    </source>
</evidence>
<keyword evidence="5" id="KW-0472">Membrane</keyword>
<accession>A0ABD4TMI1</accession>
<dbReference type="EMBL" id="VOTZ01000022">
    <property type="protein sequence ID" value="MCQ1539198.1"/>
    <property type="molecule type" value="Genomic_DNA"/>
</dbReference>
<comment type="function">
    <text evidence="4">Flagellin is the subunit protein which polymerizes to form the filaments of archaeal flagella.</text>
</comment>
<dbReference type="PANTHER" id="PTHR35903:SF1">
    <property type="entry name" value="FLAGELLIN B1"/>
    <property type="match status" value="1"/>
</dbReference>
<reference evidence="6 7" key="1">
    <citation type="submission" date="2019-08" db="EMBL/GenBank/DDBJ databases">
        <authorList>
            <person name="Chen S.-C."/>
            <person name="Lai M.-C."/>
            <person name="You Y.-T."/>
        </authorList>
    </citation>
    <scope>NUCLEOTIDE SEQUENCE [LARGE SCALE GENOMIC DNA]</scope>
    <source>
        <strain evidence="6 7">P2F9704a</strain>
    </source>
</reference>
<dbReference type="NCBIfam" id="TIGR02537">
    <property type="entry name" value="arch_flag_Nterm"/>
    <property type="match status" value="1"/>
</dbReference>
<gene>
    <name evidence="6" type="ORF">FTO68_09430</name>
</gene>
<evidence type="ECO:0000256" key="4">
    <source>
        <dbReference type="RuleBase" id="RU361282"/>
    </source>
</evidence>
<dbReference type="PANTHER" id="PTHR35903">
    <property type="entry name" value="FLAGELLIN B1"/>
    <property type="match status" value="1"/>
</dbReference>
<keyword evidence="3 4" id="KW-0974">Archaeal flagellum</keyword>
<evidence type="ECO:0000256" key="2">
    <source>
        <dbReference type="ARBA" id="ARBA00010256"/>
    </source>
</evidence>
<evidence type="ECO:0000256" key="5">
    <source>
        <dbReference type="SAM" id="Phobius"/>
    </source>
</evidence>
<dbReference type="AlphaFoldDB" id="A0ABD4TMI1"/>
<organism evidence="6 7">
    <name type="scientific">Methanocalculus taiwanensis</name>
    <dbReference type="NCBI Taxonomy" id="106207"/>
    <lineage>
        <taxon>Archaea</taxon>
        <taxon>Methanobacteriati</taxon>
        <taxon>Methanobacteriota</taxon>
        <taxon>Stenosarchaea group</taxon>
        <taxon>Methanomicrobia</taxon>
        <taxon>Methanomicrobiales</taxon>
        <taxon>Methanocalculaceae</taxon>
        <taxon>Methanocalculus</taxon>
    </lineage>
</organism>
<feature type="transmembrane region" description="Helical" evidence="5">
    <location>
        <begin position="12"/>
        <end position="34"/>
    </location>
</feature>
<protein>
    <recommendedName>
        <fullName evidence="4">Flagellin</fullName>
    </recommendedName>
</protein>